<sequence length="261" mass="28189">MTSLFVKRNAAAPPGLFAWEAAGLQWLSSVPGGVPCAQVLAQDDTSLTLRRLPSVPPSRDAARDFGHRLAVTHGAGAPGFGAPPDGWQGPGFFGPLEQPLPMPTTARRRWGEFYADQRLTPMADRAAAHLDAATRRAVAAVATRCRSGDYDDDDAPARLHGDLWSGNVMWTPDGVVLIDPAAHGGHRETDMAMLALFGCPHLEAVLDGYQRVHPLRRGWRDRIGLHQLFPLLAHVALFGAGYTQPAAVAARRALDFTHRDC</sequence>
<keyword evidence="1 2" id="KW-0418">Kinase</keyword>
<dbReference type="InterPro" id="IPR011009">
    <property type="entry name" value="Kinase-like_dom_sf"/>
</dbReference>
<organism evidence="2 3">
    <name type="scientific">Mycobacterium talmoniae</name>
    <dbReference type="NCBI Taxonomy" id="1858794"/>
    <lineage>
        <taxon>Bacteria</taxon>
        <taxon>Bacillati</taxon>
        <taxon>Actinomycetota</taxon>
        <taxon>Actinomycetes</taxon>
        <taxon>Mycobacteriales</taxon>
        <taxon>Mycobacteriaceae</taxon>
        <taxon>Mycobacterium</taxon>
    </lineage>
</organism>
<proteinExistence type="inferred from homology"/>
<protein>
    <submittedName>
        <fullName evidence="2">Fructosamine kinase</fullName>
    </submittedName>
</protein>
<dbReference type="Gene3D" id="3.30.200.20">
    <property type="entry name" value="Phosphorylase Kinase, domain 1"/>
    <property type="match status" value="1"/>
</dbReference>
<dbReference type="Gene3D" id="1.10.510.10">
    <property type="entry name" value="Transferase(Phosphotransferase) domain 1"/>
    <property type="match status" value="1"/>
</dbReference>
<dbReference type="SUPFAM" id="SSF56112">
    <property type="entry name" value="Protein kinase-like (PK-like)"/>
    <property type="match status" value="1"/>
</dbReference>
<evidence type="ECO:0000313" key="3">
    <source>
        <dbReference type="Proteomes" id="UP000179734"/>
    </source>
</evidence>
<dbReference type="EMBL" id="MLQM01000145">
    <property type="protein sequence ID" value="OHU98388.1"/>
    <property type="molecule type" value="Genomic_DNA"/>
</dbReference>
<dbReference type="GO" id="GO:0016301">
    <property type="term" value="F:kinase activity"/>
    <property type="evidence" value="ECO:0007669"/>
    <property type="project" value="UniProtKB-UniRule"/>
</dbReference>
<keyword evidence="1" id="KW-0808">Transferase</keyword>
<dbReference type="Pfam" id="PF03881">
    <property type="entry name" value="Fructosamin_kin"/>
    <property type="match status" value="1"/>
</dbReference>
<dbReference type="PANTHER" id="PTHR12149:SF8">
    <property type="entry name" value="PROTEIN-RIBULOSAMINE 3-KINASE"/>
    <property type="match status" value="1"/>
</dbReference>
<comment type="caution">
    <text evidence="2">The sequence shown here is derived from an EMBL/GenBank/DDBJ whole genome shotgun (WGS) entry which is preliminary data.</text>
</comment>
<dbReference type="RefSeq" id="WP_071028849.1">
    <property type="nucleotide sequence ID" value="NZ_MLQM01000145.1"/>
</dbReference>
<dbReference type="PIRSF" id="PIRSF006221">
    <property type="entry name" value="Ketosamine-3-kinase"/>
    <property type="match status" value="1"/>
</dbReference>
<dbReference type="AlphaFoldDB" id="A0A1S1NE51"/>
<gene>
    <name evidence="2" type="ORF">BKN37_20740</name>
</gene>
<accession>A0A1S1NE51</accession>
<dbReference type="InterPro" id="IPR016477">
    <property type="entry name" value="Fructo-/Ketosamine-3-kinase"/>
</dbReference>
<name>A0A1S1NE51_9MYCO</name>
<dbReference type="Gene3D" id="1.20.1270.240">
    <property type="match status" value="1"/>
</dbReference>
<dbReference type="PANTHER" id="PTHR12149">
    <property type="entry name" value="FRUCTOSAMINE 3 KINASE-RELATED PROTEIN"/>
    <property type="match status" value="1"/>
</dbReference>
<evidence type="ECO:0000313" key="2">
    <source>
        <dbReference type="EMBL" id="OHU98388.1"/>
    </source>
</evidence>
<dbReference type="Proteomes" id="UP000179734">
    <property type="component" value="Unassembled WGS sequence"/>
</dbReference>
<reference evidence="2 3" key="1">
    <citation type="submission" date="2016-10" db="EMBL/GenBank/DDBJ databases">
        <title>Genome sequence of Mycobacterium talmonii.</title>
        <authorList>
            <person name="Greninger A.L."/>
            <person name="Elliott B."/>
            <person name="Vasireddy S."/>
            <person name="Vasireddy R."/>
        </authorList>
    </citation>
    <scope>NUCLEOTIDE SEQUENCE [LARGE SCALE GENOMIC DNA]</scope>
    <source>
        <strain evidence="3">NE-TNMC-100812</strain>
    </source>
</reference>
<comment type="similarity">
    <text evidence="1">Belongs to the fructosamine kinase family.</text>
</comment>
<evidence type="ECO:0000256" key="1">
    <source>
        <dbReference type="PIRNR" id="PIRNR006221"/>
    </source>
</evidence>
<keyword evidence="3" id="KW-1185">Reference proteome</keyword>